<dbReference type="Proteomes" id="UP001341840">
    <property type="component" value="Unassembled WGS sequence"/>
</dbReference>
<keyword evidence="2" id="KW-1185">Reference proteome</keyword>
<proteinExistence type="predicted"/>
<name>A0ABU6W715_9FABA</name>
<evidence type="ECO:0000313" key="2">
    <source>
        <dbReference type="Proteomes" id="UP001341840"/>
    </source>
</evidence>
<reference evidence="1 2" key="1">
    <citation type="journal article" date="2023" name="Plants (Basel)">
        <title>Bridging the Gap: Combining Genomics and Transcriptomics Approaches to Understand Stylosanthes scabra, an Orphan Legume from the Brazilian Caatinga.</title>
        <authorList>
            <person name="Ferreira-Neto J.R.C."/>
            <person name="da Silva M.D."/>
            <person name="Binneck E."/>
            <person name="de Melo N.F."/>
            <person name="da Silva R.H."/>
            <person name="de Melo A.L.T.M."/>
            <person name="Pandolfi V."/>
            <person name="Bustamante F.O."/>
            <person name="Brasileiro-Vidal A.C."/>
            <person name="Benko-Iseppon A.M."/>
        </authorList>
    </citation>
    <scope>NUCLEOTIDE SEQUENCE [LARGE SCALE GENOMIC DNA]</scope>
    <source>
        <tissue evidence="1">Leaves</tissue>
    </source>
</reference>
<accession>A0ABU6W715</accession>
<comment type="caution">
    <text evidence="1">The sequence shown here is derived from an EMBL/GenBank/DDBJ whole genome shotgun (WGS) entry which is preliminary data.</text>
</comment>
<dbReference type="EMBL" id="JASCZI010181306">
    <property type="protein sequence ID" value="MED6181532.1"/>
    <property type="molecule type" value="Genomic_DNA"/>
</dbReference>
<organism evidence="1 2">
    <name type="scientific">Stylosanthes scabra</name>
    <dbReference type="NCBI Taxonomy" id="79078"/>
    <lineage>
        <taxon>Eukaryota</taxon>
        <taxon>Viridiplantae</taxon>
        <taxon>Streptophyta</taxon>
        <taxon>Embryophyta</taxon>
        <taxon>Tracheophyta</taxon>
        <taxon>Spermatophyta</taxon>
        <taxon>Magnoliopsida</taxon>
        <taxon>eudicotyledons</taxon>
        <taxon>Gunneridae</taxon>
        <taxon>Pentapetalae</taxon>
        <taxon>rosids</taxon>
        <taxon>fabids</taxon>
        <taxon>Fabales</taxon>
        <taxon>Fabaceae</taxon>
        <taxon>Papilionoideae</taxon>
        <taxon>50 kb inversion clade</taxon>
        <taxon>dalbergioids sensu lato</taxon>
        <taxon>Dalbergieae</taxon>
        <taxon>Pterocarpus clade</taxon>
        <taxon>Stylosanthes</taxon>
    </lineage>
</organism>
<sequence>MSNVIKMMYDIPWTSYKKVPIEVKERWFAKWKGSFIMDHEDQSLVRKTFDYRMDRCLQHILEHGPPVLQYEEGWILVRFGVTWLESRARIVFTKWDPTLSTPSALIPKWDPQQGRVRLSPLSRPWMSYVHRSTSSVRALISKADEMKRLGSKSRKCSHRLSPG</sequence>
<evidence type="ECO:0000313" key="1">
    <source>
        <dbReference type="EMBL" id="MED6181532.1"/>
    </source>
</evidence>
<gene>
    <name evidence="1" type="ORF">PIB30_020102</name>
</gene>
<protein>
    <submittedName>
        <fullName evidence="1">Uncharacterized protein</fullName>
    </submittedName>
</protein>